<dbReference type="Proteomes" id="UP000075398">
    <property type="component" value="Unassembled WGS sequence"/>
</dbReference>
<keyword evidence="1" id="KW-0472">Membrane</keyword>
<feature type="transmembrane region" description="Helical" evidence="1">
    <location>
        <begin position="23"/>
        <end position="48"/>
    </location>
</feature>
<evidence type="ECO:0000256" key="1">
    <source>
        <dbReference type="SAM" id="Phobius"/>
    </source>
</evidence>
<keyword evidence="1" id="KW-0812">Transmembrane</keyword>
<dbReference type="AlphaFoldDB" id="A0A150J509"/>
<reference evidence="2 3" key="1">
    <citation type="journal article" date="2016" name="ISME J.">
        <title>Chasing the elusive Euryarchaeota class WSA2: genomes reveal a uniquely fastidious methyl-reducing methanogen.</title>
        <authorList>
            <person name="Nobu M.K."/>
            <person name="Narihiro T."/>
            <person name="Kuroda K."/>
            <person name="Mei R."/>
            <person name="Liu W.T."/>
        </authorList>
    </citation>
    <scope>NUCLEOTIDE SEQUENCE [LARGE SCALE GENOMIC DNA]</scope>
    <source>
        <strain evidence="2">U1lsi0528_Bin055</strain>
    </source>
</reference>
<keyword evidence="1" id="KW-1133">Transmembrane helix</keyword>
<name>A0A150J509_9EURY</name>
<evidence type="ECO:0000313" key="2">
    <source>
        <dbReference type="EMBL" id="KYC52339.1"/>
    </source>
</evidence>
<dbReference type="EMBL" id="LNGC01000026">
    <property type="protein sequence ID" value="KYC52339.1"/>
    <property type="molecule type" value="Genomic_DNA"/>
</dbReference>
<sequence length="129" mass="14812">MEESSVNVLYDLVEYMERERKRLLIATAIVLLLVPLALTLNLLGFFLMTKKILFADSEISRTVYRTGKSLIPPYFIISLNALTSIALVFLGIKNLLFLKSWGKKLGKIENIEKKIYEEVIKDDDIVEED</sequence>
<comment type="caution">
    <text evidence="2">The sequence shown here is derived from an EMBL/GenBank/DDBJ whole genome shotgun (WGS) entry which is preliminary data.</text>
</comment>
<organism evidence="2 3">
    <name type="scientific">Candidatus Methanofastidiosum methylothiophilum</name>
    <dbReference type="NCBI Taxonomy" id="1705564"/>
    <lineage>
        <taxon>Archaea</taxon>
        <taxon>Methanobacteriati</taxon>
        <taxon>Methanobacteriota</taxon>
        <taxon>Stenosarchaea group</taxon>
        <taxon>Candidatus Methanofastidiosia</taxon>
        <taxon>Candidatus Methanofastidiosales</taxon>
        <taxon>Candidatus Methanofastidiosaceae</taxon>
        <taxon>Candidatus Methanofastidiosum</taxon>
    </lineage>
</organism>
<gene>
    <name evidence="2" type="ORF">AMQ22_00854</name>
</gene>
<protein>
    <submittedName>
        <fullName evidence="2">Uncharacterized protein</fullName>
    </submittedName>
</protein>
<evidence type="ECO:0000313" key="3">
    <source>
        <dbReference type="Proteomes" id="UP000075398"/>
    </source>
</evidence>
<proteinExistence type="predicted"/>
<accession>A0A150J509</accession>
<feature type="transmembrane region" description="Helical" evidence="1">
    <location>
        <begin position="74"/>
        <end position="98"/>
    </location>
</feature>